<dbReference type="AlphaFoldDB" id="H8ZD05"/>
<keyword evidence="1" id="KW-0812">Transmembrane</keyword>
<evidence type="ECO:0000313" key="2">
    <source>
        <dbReference type="EMBL" id="EHY65545.1"/>
    </source>
</evidence>
<protein>
    <submittedName>
        <fullName evidence="2">Uncharacterized protein</fullName>
    </submittedName>
</protein>
<gene>
    <name evidence="2" type="ORF">NERG_01152</name>
</gene>
<sequence>MEDTKGARPTSVSYSKLNLEYIDADSMETIDEVISINDQVDIRDQAENNVIQARDAEKSFKYFVFGLVCSILVFLVFVIYKNNSSLNIPNVEDSLNGNLSMNSQLLV</sequence>
<keyword evidence="1" id="KW-1133">Transmembrane helix</keyword>
<reference evidence="2" key="1">
    <citation type="submission" date="2011-03" db="EMBL/GenBank/DDBJ databases">
        <title>The Genome Sequence of Nematocida sp1 strain ERTm2.</title>
        <authorList>
            <consortium name="The Broad Institute Genome Sequencing Platform"/>
            <consortium name="The Broad Institute Genome Sequencing Center for Infectious Disease"/>
            <person name="Cuomo C."/>
            <person name="Troemel E."/>
            <person name="Young S.K."/>
            <person name="Zeng Q."/>
            <person name="Gargeya S."/>
            <person name="Fitzgerald M."/>
            <person name="Haas B."/>
            <person name="Abouelleil A."/>
            <person name="Alvarado L."/>
            <person name="Arachchi H.M."/>
            <person name="Berlin A."/>
            <person name="Brown A."/>
            <person name="Chapman S.B."/>
            <person name="Chen Z."/>
            <person name="Dunbar C."/>
            <person name="Freedman E."/>
            <person name="Gearin G."/>
            <person name="Gellesch M."/>
            <person name="Goldberg J."/>
            <person name="Griggs A."/>
            <person name="Gujja S."/>
            <person name="Heilman E.R."/>
            <person name="Heiman D."/>
            <person name="Howarth C."/>
            <person name="Larson L."/>
            <person name="Lui A."/>
            <person name="MacDonald P.J.P."/>
            <person name="Mehta T."/>
            <person name="Montmayeur A."/>
            <person name="Murphy C."/>
            <person name="Neiman D."/>
            <person name="Pearson M."/>
            <person name="Priest M."/>
            <person name="Roberts A."/>
            <person name="Saif S."/>
            <person name="Shea T."/>
            <person name="Shenoy N."/>
            <person name="Sisk P."/>
            <person name="Stolte C."/>
            <person name="Sykes S."/>
            <person name="White J."/>
            <person name="Yandava C."/>
            <person name="Wortman J."/>
            <person name="Nusbaum C."/>
            <person name="Birren B."/>
        </authorList>
    </citation>
    <scope>NUCLEOTIDE SEQUENCE</scope>
    <source>
        <strain evidence="2">ERTm2</strain>
    </source>
</reference>
<evidence type="ECO:0000256" key="1">
    <source>
        <dbReference type="SAM" id="Phobius"/>
    </source>
</evidence>
<dbReference type="Proteomes" id="UP000005622">
    <property type="component" value="Unassembled WGS sequence"/>
</dbReference>
<feature type="transmembrane region" description="Helical" evidence="1">
    <location>
        <begin position="62"/>
        <end position="80"/>
    </location>
</feature>
<accession>H8ZD05</accession>
<dbReference type="EMBL" id="JH604635">
    <property type="protein sequence ID" value="EHY65545.1"/>
    <property type="molecule type" value="Genomic_DNA"/>
</dbReference>
<name>H8ZD05_NEMA1</name>
<organism evidence="2">
    <name type="scientific">Nematocida ausubeli (strain ATCC PRA-371 / ERTm2)</name>
    <name type="common">Nematode killer fungus</name>
    <dbReference type="NCBI Taxonomy" id="1913371"/>
    <lineage>
        <taxon>Eukaryota</taxon>
        <taxon>Fungi</taxon>
        <taxon>Fungi incertae sedis</taxon>
        <taxon>Microsporidia</taxon>
        <taxon>Nematocida</taxon>
    </lineage>
</organism>
<proteinExistence type="predicted"/>
<dbReference type="HOGENOM" id="CLU_2210688_0_0_1"/>
<keyword evidence="1" id="KW-0472">Membrane</keyword>